<comment type="caution">
    <text evidence="2">The sequence shown here is derived from an EMBL/GenBank/DDBJ whole genome shotgun (WGS) entry which is preliminary data.</text>
</comment>
<evidence type="ECO:0000256" key="1">
    <source>
        <dbReference type="SAM" id="MobiDB-lite"/>
    </source>
</evidence>
<accession>A0A0F9A1Y0</accession>
<feature type="region of interest" description="Disordered" evidence="1">
    <location>
        <begin position="13"/>
        <end position="33"/>
    </location>
</feature>
<feature type="compositionally biased region" description="Basic and acidic residues" evidence="1">
    <location>
        <begin position="125"/>
        <end position="144"/>
    </location>
</feature>
<sequence length="173" mass="19634">MAFGSDYQDFAPLPGGNLGSAQQSEIMHRKTKGKGPGLYMKIMEQIMNNTGILPSNVTFSYNEQDIESTQELARLRGIRAKTRAQMIDSGEINSEVARELAVQDGDITEEQKVFMDKAEEEFKREMEEQARLELTNRDDPDMGREITLPVDRISSREENKNSRQNKIRTDTAS</sequence>
<gene>
    <name evidence="2" type="ORF">LCGC14_2966570</name>
</gene>
<feature type="region of interest" description="Disordered" evidence="1">
    <location>
        <begin position="125"/>
        <end position="173"/>
    </location>
</feature>
<name>A0A0F9A1Y0_9ZZZZ</name>
<evidence type="ECO:0000313" key="2">
    <source>
        <dbReference type="EMBL" id="KKK66191.1"/>
    </source>
</evidence>
<protein>
    <submittedName>
        <fullName evidence="2">Uncharacterized protein</fullName>
    </submittedName>
</protein>
<proteinExistence type="predicted"/>
<reference evidence="2" key="1">
    <citation type="journal article" date="2015" name="Nature">
        <title>Complex archaea that bridge the gap between prokaryotes and eukaryotes.</title>
        <authorList>
            <person name="Spang A."/>
            <person name="Saw J.H."/>
            <person name="Jorgensen S.L."/>
            <person name="Zaremba-Niedzwiedzka K."/>
            <person name="Martijn J."/>
            <person name="Lind A.E."/>
            <person name="van Eijk R."/>
            <person name="Schleper C."/>
            <person name="Guy L."/>
            <person name="Ettema T.J."/>
        </authorList>
    </citation>
    <scope>NUCLEOTIDE SEQUENCE</scope>
</reference>
<organism evidence="2">
    <name type="scientific">marine sediment metagenome</name>
    <dbReference type="NCBI Taxonomy" id="412755"/>
    <lineage>
        <taxon>unclassified sequences</taxon>
        <taxon>metagenomes</taxon>
        <taxon>ecological metagenomes</taxon>
    </lineage>
</organism>
<dbReference type="AlphaFoldDB" id="A0A0F9A1Y0"/>
<dbReference type="EMBL" id="LAZR01060196">
    <property type="protein sequence ID" value="KKK66191.1"/>
    <property type="molecule type" value="Genomic_DNA"/>
</dbReference>